<protein>
    <recommendedName>
        <fullName evidence="3">MBL fold metallo-hydrolase</fullName>
    </recommendedName>
</protein>
<accession>A0ABY2TED0</accession>
<name>A0ABY2TED0_9BACI</name>
<keyword evidence="2" id="KW-1185">Reference proteome</keyword>
<reference evidence="1 2" key="1">
    <citation type="submission" date="2019-04" db="EMBL/GenBank/DDBJ databases">
        <title>Lysinibacillus genome sequencing.</title>
        <authorList>
            <person name="Dunlap C."/>
        </authorList>
    </citation>
    <scope>NUCLEOTIDE SEQUENCE [LARGE SCALE GENOMIC DNA]</scope>
    <source>
        <strain evidence="1 2">NBRC 109424</strain>
    </source>
</reference>
<gene>
    <name evidence="1" type="ORF">FC752_04215</name>
</gene>
<evidence type="ECO:0008006" key="3">
    <source>
        <dbReference type="Google" id="ProtNLM"/>
    </source>
</evidence>
<dbReference type="Gene3D" id="3.60.15.10">
    <property type="entry name" value="Ribonuclease Z/Hydroxyacylglutathione hydrolase-like"/>
    <property type="match status" value="1"/>
</dbReference>
<dbReference type="RefSeq" id="WP_025220465.1">
    <property type="nucleotide sequence ID" value="NZ_CP006837.1"/>
</dbReference>
<dbReference type="SUPFAM" id="SSF56281">
    <property type="entry name" value="Metallo-hydrolase/oxidoreductase"/>
    <property type="match status" value="2"/>
</dbReference>
<dbReference type="InterPro" id="IPR052159">
    <property type="entry name" value="Competence_DNA_uptake"/>
</dbReference>
<dbReference type="PANTHER" id="PTHR30619:SF1">
    <property type="entry name" value="RECOMBINATION PROTEIN 2"/>
    <property type="match status" value="1"/>
</dbReference>
<evidence type="ECO:0000313" key="2">
    <source>
        <dbReference type="Proteomes" id="UP000308539"/>
    </source>
</evidence>
<dbReference type="PANTHER" id="PTHR30619">
    <property type="entry name" value="DNA INTERNALIZATION/COMPETENCE PROTEIN COMEC/REC2"/>
    <property type="match status" value="1"/>
</dbReference>
<organism evidence="1 2">
    <name type="scientific">Lysinibacillus varians</name>
    <dbReference type="NCBI Taxonomy" id="1145276"/>
    <lineage>
        <taxon>Bacteria</taxon>
        <taxon>Bacillati</taxon>
        <taxon>Bacillota</taxon>
        <taxon>Bacilli</taxon>
        <taxon>Bacillales</taxon>
        <taxon>Bacillaceae</taxon>
        <taxon>Lysinibacillus</taxon>
    </lineage>
</organism>
<sequence length="435" mass="50270">MKLDLVDNKGNNTHIQGQSNNIDKEVVININKLKVLNVEQGDSLILSIDKHCKYSERDIYIDLGNGRYDVSRVSNPDYKKILLLSHAHEDHIGGLSLFINSLNTNNSNLEEIWMPLFFNEVSIITEKILSLKGIQKVSHMNGALLSAKNTASSFYLLKKLSKTTSIKMEGVYKGSRKCECAHIKIFHPTLDPALILGLSNNEIESYIEKLETTNYDEFYKWFTESDAKEVINFLQGNQYNNNDMEYGWNIYSNPVINEDLLNITTKFSYGLFLKLRKFINEFVEKPTNISFNKLYNSLKESSNNCSIVFKYINDDLDVLFTGDIGKRILDYLSMNNDLMAKILKIPHHGSKYNLNKRTLKRINPNYAIISHGNGKFGRQVDPHPNIEVIRMLDDLKVKSLYTNDVEKNNKIIINRPNKIDVWPRVEYYDKKYLKN</sequence>
<dbReference type="Proteomes" id="UP000308539">
    <property type="component" value="Unassembled WGS sequence"/>
</dbReference>
<dbReference type="EMBL" id="SZPV01000011">
    <property type="protein sequence ID" value="TKI66456.1"/>
    <property type="molecule type" value="Genomic_DNA"/>
</dbReference>
<proteinExistence type="predicted"/>
<evidence type="ECO:0000313" key="1">
    <source>
        <dbReference type="EMBL" id="TKI66456.1"/>
    </source>
</evidence>
<comment type="caution">
    <text evidence="1">The sequence shown here is derived from an EMBL/GenBank/DDBJ whole genome shotgun (WGS) entry which is preliminary data.</text>
</comment>
<dbReference type="InterPro" id="IPR036866">
    <property type="entry name" value="RibonucZ/Hydroxyglut_hydro"/>
</dbReference>